<sequence>MLAHLAATGSTRQVIAVHADRSQRTHAFRDELGLLVDKLPRAEAHIWYERPEVAWPAGRTGLADLSGIDIPEDTRAYLCGPVPFMRSIRSQLLDLGVPADRIHYELFGPDLGLATAA</sequence>
<dbReference type="SUPFAM" id="SSF52343">
    <property type="entry name" value="Ferredoxin reductase-like, C-terminal NADP-linked domain"/>
    <property type="match status" value="1"/>
</dbReference>
<evidence type="ECO:0000313" key="3">
    <source>
        <dbReference type="EMBL" id="GAA4601565.1"/>
    </source>
</evidence>
<keyword evidence="4" id="KW-1185">Reference proteome</keyword>
<comment type="caution">
    <text evidence="3">The sequence shown here is derived from an EMBL/GenBank/DDBJ whole genome shotgun (WGS) entry which is preliminary data.</text>
</comment>
<dbReference type="Pfam" id="PF00175">
    <property type="entry name" value="NAD_binding_1"/>
    <property type="match status" value="1"/>
</dbReference>
<dbReference type="Proteomes" id="UP001500212">
    <property type="component" value="Unassembled WGS sequence"/>
</dbReference>
<reference evidence="4" key="1">
    <citation type="journal article" date="2019" name="Int. J. Syst. Evol. Microbiol.">
        <title>The Global Catalogue of Microorganisms (GCM) 10K type strain sequencing project: providing services to taxonomists for standard genome sequencing and annotation.</title>
        <authorList>
            <consortium name="The Broad Institute Genomics Platform"/>
            <consortium name="The Broad Institute Genome Sequencing Center for Infectious Disease"/>
            <person name="Wu L."/>
            <person name="Ma J."/>
        </authorList>
    </citation>
    <scope>NUCLEOTIDE SEQUENCE [LARGE SCALE GENOMIC DNA]</scope>
    <source>
        <strain evidence="4">JCM 17938</strain>
    </source>
</reference>
<dbReference type="Gene3D" id="3.40.50.80">
    <property type="entry name" value="Nucleotide-binding domain of ferredoxin-NADP reductase (FNR) module"/>
    <property type="match status" value="1"/>
</dbReference>
<dbReference type="EMBL" id="BAABHJ010000001">
    <property type="protein sequence ID" value="GAA4601565.1"/>
    <property type="molecule type" value="Genomic_DNA"/>
</dbReference>
<gene>
    <name evidence="3" type="ORF">GCM10023195_04160</name>
</gene>
<name>A0ABP8TDF1_9ACTN</name>
<organism evidence="3 4">
    <name type="scientific">Actinoallomurus liliacearum</name>
    <dbReference type="NCBI Taxonomy" id="1080073"/>
    <lineage>
        <taxon>Bacteria</taxon>
        <taxon>Bacillati</taxon>
        <taxon>Actinomycetota</taxon>
        <taxon>Actinomycetes</taxon>
        <taxon>Streptosporangiales</taxon>
        <taxon>Thermomonosporaceae</taxon>
        <taxon>Actinoallomurus</taxon>
    </lineage>
</organism>
<accession>A0ABP8TDF1</accession>
<dbReference type="InterPro" id="IPR050415">
    <property type="entry name" value="MRET"/>
</dbReference>
<comment type="cofactor">
    <cofactor evidence="1">
        <name>FAD</name>
        <dbReference type="ChEBI" id="CHEBI:57692"/>
    </cofactor>
</comment>
<protein>
    <recommendedName>
        <fullName evidence="2">Oxidoreductase FAD/NAD(P)-binding domain-containing protein</fullName>
    </recommendedName>
</protein>
<feature type="domain" description="Oxidoreductase FAD/NAD(P)-binding" evidence="2">
    <location>
        <begin position="3"/>
        <end position="89"/>
    </location>
</feature>
<evidence type="ECO:0000313" key="4">
    <source>
        <dbReference type="Proteomes" id="UP001500212"/>
    </source>
</evidence>
<dbReference type="InterPro" id="IPR039261">
    <property type="entry name" value="FNR_nucleotide-bd"/>
</dbReference>
<proteinExistence type="predicted"/>
<dbReference type="InterPro" id="IPR001433">
    <property type="entry name" value="OxRdtase_FAD/NAD-bd"/>
</dbReference>
<dbReference type="PANTHER" id="PTHR47354:SF5">
    <property type="entry name" value="PROTEIN RFBI"/>
    <property type="match status" value="1"/>
</dbReference>
<evidence type="ECO:0000259" key="2">
    <source>
        <dbReference type="Pfam" id="PF00175"/>
    </source>
</evidence>
<evidence type="ECO:0000256" key="1">
    <source>
        <dbReference type="ARBA" id="ARBA00001974"/>
    </source>
</evidence>
<dbReference type="PANTHER" id="PTHR47354">
    <property type="entry name" value="NADH OXIDOREDUCTASE HCR"/>
    <property type="match status" value="1"/>
</dbReference>